<dbReference type="Pfam" id="PF25917">
    <property type="entry name" value="BSH_RND"/>
    <property type="match status" value="1"/>
</dbReference>
<comment type="similarity">
    <text evidence="1">Belongs to the membrane fusion protein (MFP) (TC 8.A.1) family.</text>
</comment>
<keyword evidence="2" id="KW-0812">Transmembrane</keyword>
<dbReference type="AlphaFoldDB" id="A0A1W1ZY12"/>
<dbReference type="Gene3D" id="2.40.420.20">
    <property type="match status" value="1"/>
</dbReference>
<dbReference type="Gene3D" id="2.40.50.100">
    <property type="match status" value="1"/>
</dbReference>
<feature type="domain" description="Multidrug resistance protein MdtA-like barrel-sandwich hybrid" evidence="4">
    <location>
        <begin position="75"/>
        <end position="209"/>
    </location>
</feature>
<proteinExistence type="inferred from homology"/>
<dbReference type="InterPro" id="IPR058792">
    <property type="entry name" value="Beta-barrel_RND_2"/>
</dbReference>
<evidence type="ECO:0000313" key="7">
    <source>
        <dbReference type="EMBL" id="SMC53294.1"/>
    </source>
</evidence>
<dbReference type="PANTHER" id="PTHR30469">
    <property type="entry name" value="MULTIDRUG RESISTANCE PROTEIN MDTA"/>
    <property type="match status" value="1"/>
</dbReference>
<feature type="domain" description="YknX-like C-terminal permuted SH3-like" evidence="6">
    <location>
        <begin position="297"/>
        <end position="363"/>
    </location>
</feature>
<evidence type="ECO:0000313" key="8">
    <source>
        <dbReference type="Proteomes" id="UP000192738"/>
    </source>
</evidence>
<dbReference type="Pfam" id="PF25989">
    <property type="entry name" value="YknX_C"/>
    <property type="match status" value="1"/>
</dbReference>
<dbReference type="InterPro" id="IPR058624">
    <property type="entry name" value="MdtA-like_HH"/>
</dbReference>
<evidence type="ECO:0000259" key="3">
    <source>
        <dbReference type="Pfam" id="PF25876"/>
    </source>
</evidence>
<dbReference type="GO" id="GO:1990281">
    <property type="term" value="C:efflux pump complex"/>
    <property type="evidence" value="ECO:0007669"/>
    <property type="project" value="TreeGrafter"/>
</dbReference>
<reference evidence="7 8" key="1">
    <citation type="submission" date="2017-04" db="EMBL/GenBank/DDBJ databases">
        <authorList>
            <person name="Afonso C.L."/>
            <person name="Miller P.J."/>
            <person name="Scott M.A."/>
            <person name="Spackman E."/>
            <person name="Goraichik I."/>
            <person name="Dimitrov K.M."/>
            <person name="Suarez D.L."/>
            <person name="Swayne D.E."/>
        </authorList>
    </citation>
    <scope>NUCLEOTIDE SEQUENCE [LARGE SCALE GENOMIC DNA]</scope>
    <source>
        <strain evidence="7 8">DSM 5090</strain>
    </source>
</reference>
<protein>
    <submittedName>
        <fullName evidence="7">RND family efflux transporter, MFP subunit</fullName>
    </submittedName>
</protein>
<feature type="transmembrane region" description="Helical" evidence="2">
    <location>
        <begin position="7"/>
        <end position="28"/>
    </location>
</feature>
<evidence type="ECO:0000256" key="1">
    <source>
        <dbReference type="ARBA" id="ARBA00009477"/>
    </source>
</evidence>
<feature type="domain" description="Multidrug resistance protein MdtA-like alpha-helical hairpin" evidence="3">
    <location>
        <begin position="111"/>
        <end position="178"/>
    </location>
</feature>
<dbReference type="SUPFAM" id="SSF111369">
    <property type="entry name" value="HlyD-like secretion proteins"/>
    <property type="match status" value="1"/>
</dbReference>
<dbReference type="NCBIfam" id="TIGR01730">
    <property type="entry name" value="RND_mfp"/>
    <property type="match status" value="1"/>
</dbReference>
<dbReference type="Pfam" id="PF25954">
    <property type="entry name" value="Beta-barrel_RND_2"/>
    <property type="match status" value="1"/>
</dbReference>
<dbReference type="Proteomes" id="UP000192738">
    <property type="component" value="Unassembled WGS sequence"/>
</dbReference>
<organism evidence="7 8">
    <name type="scientific">Sporomusa malonica</name>
    <dbReference type="NCBI Taxonomy" id="112901"/>
    <lineage>
        <taxon>Bacteria</taxon>
        <taxon>Bacillati</taxon>
        <taxon>Bacillota</taxon>
        <taxon>Negativicutes</taxon>
        <taxon>Selenomonadales</taxon>
        <taxon>Sporomusaceae</taxon>
        <taxon>Sporomusa</taxon>
    </lineage>
</organism>
<sequence length="369" mass="40449">MLKNQKIKLYSSIGTAFFVVALLAGILVTTNQQSQSIMDEVPYVRTTVVKLTEAAPSYTYSGEVRGRYESKLAFQVNGKVIKRNIELGSIVRPGDVLMQIDSKDIQQNVTSSGAQVFAAQSQAKLANNNQQRYRQLYEQQAISKAEYDRYDTAYDTANALVRQAEAQHRQTVNQLGYSNLQSDSPGIVASIEAEVGQIVSAGQNIVTVVQDGEREIEISIPENRLEELRKVQQVQVEFWALPQVKLNGKVREIAPMADAVSRTYKVRIQLANPPAEIKLGMTATARVAGTEPQKTGVDVPLSAIYQTGDTPMVWVVQDGILSLRPVQISTFGNTSVHVMEGLAADDVIVTAGVHKLREGQKVRTSGATL</sequence>
<dbReference type="InterPro" id="IPR058637">
    <property type="entry name" value="YknX-like_C"/>
</dbReference>
<dbReference type="PANTHER" id="PTHR30469:SF15">
    <property type="entry name" value="HLYD FAMILY OF SECRETION PROTEINS"/>
    <property type="match status" value="1"/>
</dbReference>
<dbReference type="GO" id="GO:0015562">
    <property type="term" value="F:efflux transmembrane transporter activity"/>
    <property type="evidence" value="ECO:0007669"/>
    <property type="project" value="TreeGrafter"/>
</dbReference>
<dbReference type="Gene3D" id="2.40.30.170">
    <property type="match status" value="1"/>
</dbReference>
<dbReference type="InterPro" id="IPR058625">
    <property type="entry name" value="MdtA-like_BSH"/>
</dbReference>
<evidence type="ECO:0000259" key="6">
    <source>
        <dbReference type="Pfam" id="PF25989"/>
    </source>
</evidence>
<evidence type="ECO:0000256" key="2">
    <source>
        <dbReference type="SAM" id="Phobius"/>
    </source>
</evidence>
<name>A0A1W1ZY12_9FIRM</name>
<dbReference type="STRING" id="112901.SAMN04488500_104279"/>
<dbReference type="EMBL" id="FWXI01000004">
    <property type="protein sequence ID" value="SMC53294.1"/>
    <property type="molecule type" value="Genomic_DNA"/>
</dbReference>
<keyword evidence="2" id="KW-1133">Transmembrane helix</keyword>
<dbReference type="RefSeq" id="WP_245823849.1">
    <property type="nucleotide sequence ID" value="NZ_CP155572.1"/>
</dbReference>
<keyword evidence="2" id="KW-0472">Membrane</keyword>
<evidence type="ECO:0000259" key="5">
    <source>
        <dbReference type="Pfam" id="PF25954"/>
    </source>
</evidence>
<evidence type="ECO:0000259" key="4">
    <source>
        <dbReference type="Pfam" id="PF25917"/>
    </source>
</evidence>
<feature type="domain" description="CusB-like beta-barrel" evidence="5">
    <location>
        <begin position="216"/>
        <end position="289"/>
    </location>
</feature>
<accession>A0A1W1ZY12</accession>
<dbReference type="Pfam" id="PF25876">
    <property type="entry name" value="HH_MFP_RND"/>
    <property type="match status" value="1"/>
</dbReference>
<gene>
    <name evidence="7" type="ORF">SAMN04488500_104279</name>
</gene>
<dbReference type="Gene3D" id="1.10.287.470">
    <property type="entry name" value="Helix hairpin bin"/>
    <property type="match status" value="1"/>
</dbReference>
<keyword evidence="8" id="KW-1185">Reference proteome</keyword>
<dbReference type="InterPro" id="IPR006143">
    <property type="entry name" value="RND_pump_MFP"/>
</dbReference>